<accession>D1PN84</accession>
<evidence type="ECO:0000256" key="1">
    <source>
        <dbReference type="ARBA" id="ARBA00023015"/>
    </source>
</evidence>
<evidence type="ECO:0000313" key="5">
    <source>
        <dbReference type="EMBL" id="EFB76019.1"/>
    </source>
</evidence>
<evidence type="ECO:0000256" key="2">
    <source>
        <dbReference type="ARBA" id="ARBA00023125"/>
    </source>
</evidence>
<proteinExistence type="predicted"/>
<dbReference type="Gene3D" id="2.60.120.10">
    <property type="entry name" value="Jelly Rolls"/>
    <property type="match status" value="1"/>
</dbReference>
<dbReference type="PANTHER" id="PTHR43280">
    <property type="entry name" value="ARAC-FAMILY TRANSCRIPTIONAL REGULATOR"/>
    <property type="match status" value="1"/>
</dbReference>
<organism evidence="5 6">
    <name type="scientific">Subdoligranulum variabile DSM 15176</name>
    <dbReference type="NCBI Taxonomy" id="411471"/>
    <lineage>
        <taxon>Bacteria</taxon>
        <taxon>Bacillati</taxon>
        <taxon>Bacillota</taxon>
        <taxon>Clostridia</taxon>
        <taxon>Eubacteriales</taxon>
        <taxon>Oscillospiraceae</taxon>
        <taxon>Subdoligranulum</taxon>
    </lineage>
</organism>
<keyword evidence="1" id="KW-0805">Transcription regulation</keyword>
<dbReference type="InterPro" id="IPR014710">
    <property type="entry name" value="RmlC-like_jellyroll"/>
</dbReference>
<dbReference type="AlphaFoldDB" id="D1PN84"/>
<comment type="caution">
    <text evidence="5">The sequence shown here is derived from an EMBL/GenBank/DDBJ whole genome shotgun (WGS) entry which is preliminary data.</text>
</comment>
<dbReference type="eggNOG" id="COG0662">
    <property type="taxonomic scope" value="Bacteria"/>
</dbReference>
<dbReference type="Pfam" id="PF02311">
    <property type="entry name" value="AraC_binding"/>
    <property type="match status" value="1"/>
</dbReference>
<dbReference type="InterPro" id="IPR037923">
    <property type="entry name" value="HTH-like"/>
</dbReference>
<dbReference type="InterPro" id="IPR003313">
    <property type="entry name" value="AraC-bd"/>
</dbReference>
<dbReference type="SMART" id="SM00342">
    <property type="entry name" value="HTH_ARAC"/>
    <property type="match status" value="1"/>
</dbReference>
<dbReference type="Pfam" id="PF12833">
    <property type="entry name" value="HTH_18"/>
    <property type="match status" value="1"/>
</dbReference>
<name>D1PN84_9FIRM</name>
<keyword evidence="6" id="KW-1185">Reference proteome</keyword>
<keyword evidence="2" id="KW-0238">DNA-binding</keyword>
<dbReference type="HOGENOM" id="CLU_000445_88_6_9"/>
<dbReference type="PROSITE" id="PS01124">
    <property type="entry name" value="HTH_ARAC_FAMILY_2"/>
    <property type="match status" value="1"/>
</dbReference>
<dbReference type="Proteomes" id="UP000003438">
    <property type="component" value="Unassembled WGS sequence"/>
</dbReference>
<feature type="domain" description="HTH araC/xylS-type" evidence="4">
    <location>
        <begin position="194"/>
        <end position="292"/>
    </location>
</feature>
<dbReference type="eggNOG" id="COG2207">
    <property type="taxonomic scope" value="Bacteria"/>
</dbReference>
<evidence type="ECO:0000313" key="6">
    <source>
        <dbReference type="Proteomes" id="UP000003438"/>
    </source>
</evidence>
<keyword evidence="3" id="KW-0804">Transcription</keyword>
<dbReference type="PANTHER" id="PTHR43280:SF2">
    <property type="entry name" value="HTH-TYPE TRANSCRIPTIONAL REGULATOR EXSA"/>
    <property type="match status" value="1"/>
</dbReference>
<dbReference type="GO" id="GO:0043565">
    <property type="term" value="F:sequence-specific DNA binding"/>
    <property type="evidence" value="ECO:0007669"/>
    <property type="project" value="InterPro"/>
</dbReference>
<dbReference type="CDD" id="cd06986">
    <property type="entry name" value="cupin_MmsR-like_N"/>
    <property type="match status" value="1"/>
</dbReference>
<evidence type="ECO:0000259" key="4">
    <source>
        <dbReference type="PROSITE" id="PS01124"/>
    </source>
</evidence>
<dbReference type="EMBL" id="ACBY02000023">
    <property type="protein sequence ID" value="EFB76019.1"/>
    <property type="molecule type" value="Genomic_DNA"/>
</dbReference>
<dbReference type="STRING" id="411471.SUBVAR_05800"/>
<evidence type="ECO:0000256" key="3">
    <source>
        <dbReference type="ARBA" id="ARBA00023163"/>
    </source>
</evidence>
<dbReference type="InterPro" id="IPR018060">
    <property type="entry name" value="HTH_AraC"/>
</dbReference>
<dbReference type="SUPFAM" id="SSF46689">
    <property type="entry name" value="Homeodomain-like"/>
    <property type="match status" value="2"/>
</dbReference>
<dbReference type="InterPro" id="IPR009057">
    <property type="entry name" value="Homeodomain-like_sf"/>
</dbReference>
<dbReference type="SUPFAM" id="SSF51215">
    <property type="entry name" value="Regulatory protein AraC"/>
    <property type="match status" value="1"/>
</dbReference>
<gene>
    <name evidence="5" type="ORF">SUBVAR_05800</name>
</gene>
<sequence length="297" mass="33627">MEIAQQDMEKTNLLCYTGLMIEYKETRHTLQQKQISDLSLYSAGYEACAPGHHYGPIYRAYQLIHFILSGKGVLEIDGHTFQLGAGDAFLIPSGKIAYYAADAADPWCYTWINFLGINSQMYTYQLIASSPEPYILRGLDTQKYHALIEQILSLEGTATARYFKGNGLLLQVLGELFQDAGFDERYWGKNSVADETKFYLDVNYSEKLKLKEVAHNLGVHPNYLTRVFHEKYGVTPKQYLLNLKLQKACQLLRTTDLPVAVIAGSMGFDDGMAFSKLFKKTYSCAPSDYRRKEKAAP</sequence>
<dbReference type="Gene3D" id="1.10.10.60">
    <property type="entry name" value="Homeodomain-like"/>
    <property type="match status" value="2"/>
</dbReference>
<dbReference type="GO" id="GO:0003700">
    <property type="term" value="F:DNA-binding transcription factor activity"/>
    <property type="evidence" value="ECO:0007669"/>
    <property type="project" value="InterPro"/>
</dbReference>
<reference evidence="5" key="1">
    <citation type="submission" date="2009-12" db="EMBL/GenBank/DDBJ databases">
        <authorList>
            <person name="Weinstock G."/>
            <person name="Sodergren E."/>
            <person name="Clifton S."/>
            <person name="Fulton L."/>
            <person name="Fulton B."/>
            <person name="Courtney L."/>
            <person name="Fronick C."/>
            <person name="Harrison M."/>
            <person name="Strong C."/>
            <person name="Farmer C."/>
            <person name="Delahaunty K."/>
            <person name="Markovic C."/>
            <person name="Hall O."/>
            <person name="Minx P."/>
            <person name="Tomlinson C."/>
            <person name="Mitreva M."/>
            <person name="Nelson J."/>
            <person name="Hou S."/>
            <person name="Wollam A."/>
            <person name="Pepin K.H."/>
            <person name="Johnson M."/>
            <person name="Bhonagiri V."/>
            <person name="Nash W.E."/>
            <person name="Warren W."/>
            <person name="Chinwalla A."/>
            <person name="Mardis E.R."/>
            <person name="Wilson R.K."/>
        </authorList>
    </citation>
    <scope>NUCLEOTIDE SEQUENCE [LARGE SCALE GENOMIC DNA]</scope>
    <source>
        <strain evidence="5">DSM 15176</strain>
    </source>
</reference>
<protein>
    <submittedName>
        <fullName evidence="5">Transcriptional regulator, AraC family</fullName>
    </submittedName>
</protein>